<reference evidence="1" key="1">
    <citation type="journal article" date="2022" name="Front. Genet.">
        <title>Chromosome-Scale Assembly of the Dendrobium nobile Genome Provides Insights Into the Molecular Mechanism of the Biosynthesis of the Medicinal Active Ingredient of Dendrobium.</title>
        <authorList>
            <person name="Xu Q."/>
            <person name="Niu S.-C."/>
            <person name="Li K.-L."/>
            <person name="Zheng P.-J."/>
            <person name="Zhang X.-J."/>
            <person name="Jia Y."/>
            <person name="Liu Y."/>
            <person name="Niu Y.-X."/>
            <person name="Yu L.-H."/>
            <person name="Chen D.-F."/>
            <person name="Zhang G.-Q."/>
        </authorList>
    </citation>
    <scope>NUCLEOTIDE SEQUENCE</scope>
    <source>
        <tissue evidence="1">Leaf</tissue>
    </source>
</reference>
<dbReference type="Proteomes" id="UP000829196">
    <property type="component" value="Unassembled WGS sequence"/>
</dbReference>
<comment type="caution">
    <text evidence="1">The sequence shown here is derived from an EMBL/GenBank/DDBJ whole genome shotgun (WGS) entry which is preliminary data.</text>
</comment>
<keyword evidence="2" id="KW-1185">Reference proteome</keyword>
<sequence length="88" mass="9539">MLISSLVAGITIFCFFPSLLLNTNHSYFGSSVTFSLLMIGSKIGSSEASGLIWIRGSILPSFGCGAGRMRRREQTVAHDQIYSEQYGG</sequence>
<dbReference type="AlphaFoldDB" id="A0A8T3BFU7"/>
<accession>A0A8T3BFU7</accession>
<evidence type="ECO:0000313" key="1">
    <source>
        <dbReference type="EMBL" id="KAI0510795.1"/>
    </source>
</evidence>
<dbReference type="EMBL" id="JAGYWB010000009">
    <property type="protein sequence ID" value="KAI0510795.1"/>
    <property type="molecule type" value="Genomic_DNA"/>
</dbReference>
<name>A0A8T3BFU7_DENNO</name>
<gene>
    <name evidence="1" type="ORF">KFK09_011404</name>
</gene>
<evidence type="ECO:0000313" key="2">
    <source>
        <dbReference type="Proteomes" id="UP000829196"/>
    </source>
</evidence>
<organism evidence="1 2">
    <name type="scientific">Dendrobium nobile</name>
    <name type="common">Orchid</name>
    <dbReference type="NCBI Taxonomy" id="94219"/>
    <lineage>
        <taxon>Eukaryota</taxon>
        <taxon>Viridiplantae</taxon>
        <taxon>Streptophyta</taxon>
        <taxon>Embryophyta</taxon>
        <taxon>Tracheophyta</taxon>
        <taxon>Spermatophyta</taxon>
        <taxon>Magnoliopsida</taxon>
        <taxon>Liliopsida</taxon>
        <taxon>Asparagales</taxon>
        <taxon>Orchidaceae</taxon>
        <taxon>Epidendroideae</taxon>
        <taxon>Malaxideae</taxon>
        <taxon>Dendrobiinae</taxon>
        <taxon>Dendrobium</taxon>
    </lineage>
</organism>
<protein>
    <submittedName>
        <fullName evidence="1">Uncharacterized protein</fullName>
    </submittedName>
</protein>
<proteinExistence type="predicted"/>